<protein>
    <submittedName>
        <fullName evidence="1">Uncharacterized protein</fullName>
    </submittedName>
</protein>
<dbReference type="PANTHER" id="PTHR33321:SF12">
    <property type="entry name" value="PLANT BASIC SECRETORY PROTEIN (BSP) FAMILY PROTEIN"/>
    <property type="match status" value="1"/>
</dbReference>
<accession>A0A6N2L392</accession>
<dbReference type="InterPro" id="IPR007541">
    <property type="entry name" value="Uncharacterised_BSP"/>
</dbReference>
<reference evidence="1" key="1">
    <citation type="submission" date="2019-03" db="EMBL/GenBank/DDBJ databases">
        <authorList>
            <person name="Mank J."/>
            <person name="Almeida P."/>
        </authorList>
    </citation>
    <scope>NUCLEOTIDE SEQUENCE</scope>
    <source>
        <strain evidence="1">78183</strain>
    </source>
</reference>
<dbReference type="EMBL" id="CAADRP010001112">
    <property type="protein sequence ID" value="VFU35599.1"/>
    <property type="molecule type" value="Genomic_DNA"/>
</dbReference>
<dbReference type="Pfam" id="PF04450">
    <property type="entry name" value="BSP"/>
    <property type="match status" value="1"/>
</dbReference>
<sequence>MVLDTLTTIRFMSAATIQRSKKTPIRWWDGNGRNHGGRIEGIADFVRLKANYPPNHWVKTGQARFLDYSADLRNGWVAELNKMMREVLVLCSWLICWGRLSMISGQTTKHGK</sequence>
<name>A0A6N2L392_SALVM</name>
<dbReference type="PANTHER" id="PTHR33321">
    <property type="match status" value="1"/>
</dbReference>
<dbReference type="AlphaFoldDB" id="A0A6N2L392"/>
<organism evidence="1">
    <name type="scientific">Salix viminalis</name>
    <name type="common">Common osier</name>
    <name type="synonym">Basket willow</name>
    <dbReference type="NCBI Taxonomy" id="40686"/>
    <lineage>
        <taxon>Eukaryota</taxon>
        <taxon>Viridiplantae</taxon>
        <taxon>Streptophyta</taxon>
        <taxon>Embryophyta</taxon>
        <taxon>Tracheophyta</taxon>
        <taxon>Spermatophyta</taxon>
        <taxon>Magnoliopsida</taxon>
        <taxon>eudicotyledons</taxon>
        <taxon>Gunneridae</taxon>
        <taxon>Pentapetalae</taxon>
        <taxon>rosids</taxon>
        <taxon>fabids</taxon>
        <taxon>Malpighiales</taxon>
        <taxon>Salicaceae</taxon>
        <taxon>Saliceae</taxon>
        <taxon>Salix</taxon>
    </lineage>
</organism>
<proteinExistence type="predicted"/>
<evidence type="ECO:0000313" key="1">
    <source>
        <dbReference type="EMBL" id="VFU35599.1"/>
    </source>
</evidence>
<gene>
    <name evidence="1" type="ORF">SVIM_LOCUS177143</name>
</gene>